<dbReference type="InterPro" id="IPR036719">
    <property type="entry name" value="Neuro-gated_channel_TM_sf"/>
</dbReference>
<evidence type="ECO:0000313" key="7">
    <source>
        <dbReference type="EMBL" id="KAK3107447.1"/>
    </source>
</evidence>
<organism evidence="7 8">
    <name type="scientific">Pinctada imbricata</name>
    <name type="common">Atlantic pearl-oyster</name>
    <name type="synonym">Pinctada martensii</name>
    <dbReference type="NCBI Taxonomy" id="66713"/>
    <lineage>
        <taxon>Eukaryota</taxon>
        <taxon>Metazoa</taxon>
        <taxon>Spiralia</taxon>
        <taxon>Lophotrochozoa</taxon>
        <taxon>Mollusca</taxon>
        <taxon>Bivalvia</taxon>
        <taxon>Autobranchia</taxon>
        <taxon>Pteriomorphia</taxon>
        <taxon>Pterioida</taxon>
        <taxon>Pterioidea</taxon>
        <taxon>Pteriidae</taxon>
        <taxon>Pinctada</taxon>
    </lineage>
</organism>
<dbReference type="GO" id="GO:0016020">
    <property type="term" value="C:membrane"/>
    <property type="evidence" value="ECO:0007669"/>
    <property type="project" value="UniProtKB-SubCell"/>
</dbReference>
<feature type="domain" description="Neurotransmitter-gated ion-channel ligand-binding" evidence="6">
    <location>
        <begin position="4"/>
        <end position="177"/>
    </location>
</feature>
<feature type="transmembrane region" description="Helical" evidence="5">
    <location>
        <begin position="210"/>
        <end position="228"/>
    </location>
</feature>
<dbReference type="Proteomes" id="UP001186944">
    <property type="component" value="Unassembled WGS sequence"/>
</dbReference>
<dbReference type="InterPro" id="IPR038050">
    <property type="entry name" value="Neuro_actylchol_rec"/>
</dbReference>
<feature type="transmembrane region" description="Helical" evidence="5">
    <location>
        <begin position="240"/>
        <end position="260"/>
    </location>
</feature>
<evidence type="ECO:0000256" key="5">
    <source>
        <dbReference type="SAM" id="Phobius"/>
    </source>
</evidence>
<keyword evidence="4 5" id="KW-0472">Membrane</keyword>
<proteinExistence type="predicted"/>
<dbReference type="GO" id="GO:0004888">
    <property type="term" value="F:transmembrane signaling receptor activity"/>
    <property type="evidence" value="ECO:0007669"/>
    <property type="project" value="InterPro"/>
</dbReference>
<dbReference type="InterPro" id="IPR006201">
    <property type="entry name" value="Neur_channel"/>
</dbReference>
<dbReference type="Gene3D" id="2.70.170.10">
    <property type="entry name" value="Neurotransmitter-gated ion-channel ligand-binding domain"/>
    <property type="match status" value="2"/>
</dbReference>
<comment type="caution">
    <text evidence="7">The sequence shown here is derived from an EMBL/GenBank/DDBJ whole genome shotgun (WGS) entry which is preliminary data.</text>
</comment>
<evidence type="ECO:0000256" key="3">
    <source>
        <dbReference type="ARBA" id="ARBA00022989"/>
    </source>
</evidence>
<dbReference type="AlphaFoldDB" id="A0AA89C5W0"/>
<evidence type="ECO:0000256" key="2">
    <source>
        <dbReference type="ARBA" id="ARBA00022692"/>
    </source>
</evidence>
<dbReference type="InterPro" id="IPR036734">
    <property type="entry name" value="Neur_chan_lig-bd_sf"/>
</dbReference>
<feature type="transmembrane region" description="Helical" evidence="5">
    <location>
        <begin position="181"/>
        <end position="204"/>
    </location>
</feature>
<evidence type="ECO:0000256" key="1">
    <source>
        <dbReference type="ARBA" id="ARBA00004141"/>
    </source>
</evidence>
<comment type="subcellular location">
    <subcellularLocation>
        <location evidence="1">Membrane</location>
        <topology evidence="1">Multi-pass membrane protein</topology>
    </subcellularLocation>
</comment>
<dbReference type="GO" id="GO:0005230">
    <property type="term" value="F:extracellular ligand-gated monoatomic ion channel activity"/>
    <property type="evidence" value="ECO:0007669"/>
    <property type="project" value="InterPro"/>
</dbReference>
<evidence type="ECO:0000256" key="4">
    <source>
        <dbReference type="ARBA" id="ARBA00023136"/>
    </source>
</evidence>
<keyword evidence="3 5" id="KW-1133">Transmembrane helix</keyword>
<evidence type="ECO:0000259" key="6">
    <source>
        <dbReference type="Pfam" id="PF02931"/>
    </source>
</evidence>
<evidence type="ECO:0000313" key="8">
    <source>
        <dbReference type="Proteomes" id="UP001186944"/>
    </source>
</evidence>
<accession>A0AA89C5W0</accession>
<dbReference type="FunFam" id="2.70.170.10:FF:000053">
    <property type="entry name" value="Predicted protein"/>
    <property type="match status" value="1"/>
</dbReference>
<feature type="transmembrane region" description="Helical" evidence="5">
    <location>
        <begin position="280"/>
        <end position="305"/>
    </location>
</feature>
<dbReference type="SUPFAM" id="SSF90112">
    <property type="entry name" value="Neurotransmitter-gated ion-channel transmembrane pore"/>
    <property type="match status" value="2"/>
</dbReference>
<protein>
    <recommendedName>
        <fullName evidence="6">Neurotransmitter-gated ion-channel ligand-binding domain-containing protein</fullName>
    </recommendedName>
</protein>
<dbReference type="EMBL" id="VSWD01000002">
    <property type="protein sequence ID" value="KAK3107447.1"/>
    <property type="molecule type" value="Genomic_DNA"/>
</dbReference>
<keyword evidence="2 5" id="KW-0812">Transmembrane</keyword>
<gene>
    <name evidence="7" type="ORF">FSP39_014831</name>
</gene>
<dbReference type="Gene3D" id="1.20.58.390">
    <property type="entry name" value="Neurotransmitter-gated ion-channel transmembrane domain"/>
    <property type="match status" value="2"/>
</dbReference>
<sequence length="592" mass="69079">MRGVNTMKEQFTAEIYVRAKWREPALDKENTNEQKGKKQDLSEYWNPNLSIQNLVSSTSDTMRRNVWKNSTGEAFIQEQREINGTFSEQLELHNFPFDFQDLTIAISSTLPQSELDIMEDDNSISELGIKCFLFKQEFNYQNFVDLIPRVITREYMEGAVKGESYPALNVKIVAVRKYAFFVWNIILLMTLISSFPITTFAISMNNPQRRLLLGFILALTGVSFRFMANQNIPKIPYQTILDKYLLVSMLYNYVVAIWHVVVSRFDHVGDEQRDMDWSAFIASIVLYLIIQLVFTVIVLMTRIFLKVVFLKLSDIDTVKEQFSAEIFVQARWRELSLDHGKDKDKPDLRTYWEPKLIIQNVVSTTRNNTWKDLRYGKSGEAFIVEKRRIKGVFNENLELQEFPFDFQDLGVVITSERPVDEVEIVEDDQDLSSLTVSCFVDEQEWDLRDFIESENKSVTKDFSEGKNVAYPFLLMKTLARRRPAFFVWNIIIIMTIISSLSFATFAVNNNLPQNRLQLAFTLTLTGVTFRFVTNQQLPKIPYLTKLYIRKRNQVKQKELDYQAKAIKLMGETWQSRSRTRKKRAVGPQALPF</sequence>
<keyword evidence="8" id="KW-1185">Reference proteome</keyword>
<dbReference type="InterPro" id="IPR006202">
    <property type="entry name" value="Neur_chan_lig-bd"/>
</dbReference>
<dbReference type="Pfam" id="PF02931">
    <property type="entry name" value="Neur_chan_LBD"/>
    <property type="match status" value="1"/>
</dbReference>
<name>A0AA89C5W0_PINIB</name>
<dbReference type="SUPFAM" id="SSF63712">
    <property type="entry name" value="Nicotinic receptor ligand binding domain-like"/>
    <property type="match status" value="2"/>
</dbReference>
<dbReference type="PANTHER" id="PTHR18945">
    <property type="entry name" value="NEUROTRANSMITTER GATED ION CHANNEL"/>
    <property type="match status" value="1"/>
</dbReference>
<reference evidence="7" key="1">
    <citation type="submission" date="2019-08" db="EMBL/GenBank/DDBJ databases">
        <title>The improved chromosome-level genome for the pearl oyster Pinctada fucata martensii using PacBio sequencing and Hi-C.</title>
        <authorList>
            <person name="Zheng Z."/>
        </authorList>
    </citation>
    <scope>NUCLEOTIDE SEQUENCE</scope>
    <source>
        <strain evidence="7">ZZ-2019</strain>
        <tissue evidence="7">Adductor muscle</tissue>
    </source>
</reference>
<feature type="transmembrane region" description="Helical" evidence="5">
    <location>
        <begin position="485"/>
        <end position="504"/>
    </location>
</feature>